<dbReference type="AlphaFoldDB" id="A0A7E6CW84"/>
<dbReference type="Proteomes" id="UP000504628">
    <property type="component" value="Chromosome 13"/>
</dbReference>
<reference evidence="3" key="1">
    <citation type="submission" date="2025-08" db="UniProtKB">
        <authorList>
            <consortium name="RefSeq"/>
        </authorList>
    </citation>
    <scope>IDENTIFICATION</scope>
    <source>
        <tissue evidence="3">Muscle</tissue>
    </source>
</reference>
<evidence type="ECO:0000313" key="3">
    <source>
        <dbReference type="RefSeq" id="XP_035870329.1"/>
    </source>
</evidence>
<keyword evidence="2" id="KW-1185">Reference proteome</keyword>
<dbReference type="PANTHER" id="PTHR21533">
    <property type="entry name" value="LEUCINE-RICH PROTEIN"/>
    <property type="match status" value="1"/>
</dbReference>
<dbReference type="GeneID" id="114510378"/>
<protein>
    <submittedName>
        <fullName evidence="3">Protein chibby homolog 3</fullName>
    </submittedName>
</protein>
<dbReference type="RefSeq" id="XP_035870329.1">
    <property type="nucleotide sequence ID" value="XM_036014436.1"/>
</dbReference>
<dbReference type="InParanoid" id="A0A7E6CW84"/>
<dbReference type="PANTHER" id="PTHR21533:SF17">
    <property type="entry name" value="PROTEIN CHIBBY HOMOLOG 3"/>
    <property type="match status" value="1"/>
</dbReference>
<dbReference type="OrthoDB" id="2145765at2759"/>
<organism evidence="2 3">
    <name type="scientific">Phyllostomus discolor</name>
    <name type="common">pale spear-nosed bat</name>
    <dbReference type="NCBI Taxonomy" id="89673"/>
    <lineage>
        <taxon>Eukaryota</taxon>
        <taxon>Metazoa</taxon>
        <taxon>Chordata</taxon>
        <taxon>Craniata</taxon>
        <taxon>Vertebrata</taxon>
        <taxon>Euteleostomi</taxon>
        <taxon>Mammalia</taxon>
        <taxon>Eutheria</taxon>
        <taxon>Laurasiatheria</taxon>
        <taxon>Chiroptera</taxon>
        <taxon>Yangochiroptera</taxon>
        <taxon>Phyllostomidae</taxon>
        <taxon>Phyllostominae</taxon>
        <taxon>Phyllostomus</taxon>
    </lineage>
</organism>
<sequence length="216" mass="24333">MTPQGTSGVPRQGCNSGHQRPSSSTLGTHAPAGAHLALDLEAFRWPAAYHANRLWEQLRQFWADHFSRRFSPRRPPLRRISSMSTFYLLEHSARQAELGLSYDAPRTRLDDRAFVFRSGRWAAEGQPGRSGTPSRPPTGPGGKAQVPRVRSQELLEENNYLRLQQQVLMDMLTETTARLQLLEAALDREACSAAPARVWQARRRGRRARIADPVTQ</sequence>
<dbReference type="InterPro" id="IPR028118">
    <property type="entry name" value="Chibby_fam"/>
</dbReference>
<feature type="compositionally biased region" description="Polar residues" evidence="1">
    <location>
        <begin position="1"/>
        <end position="27"/>
    </location>
</feature>
<evidence type="ECO:0000256" key="1">
    <source>
        <dbReference type="SAM" id="MobiDB-lite"/>
    </source>
</evidence>
<feature type="region of interest" description="Disordered" evidence="1">
    <location>
        <begin position="123"/>
        <end position="148"/>
    </location>
</feature>
<dbReference type="Pfam" id="PF14645">
    <property type="entry name" value="Chibby"/>
    <property type="match status" value="1"/>
</dbReference>
<dbReference type="KEGG" id="pdic:114510378"/>
<dbReference type="CDD" id="cd07429">
    <property type="entry name" value="Cby_like"/>
    <property type="match status" value="1"/>
</dbReference>
<evidence type="ECO:0000313" key="2">
    <source>
        <dbReference type="Proteomes" id="UP000504628"/>
    </source>
</evidence>
<gene>
    <name evidence="3" type="primary">CBY3</name>
</gene>
<proteinExistence type="predicted"/>
<feature type="region of interest" description="Disordered" evidence="1">
    <location>
        <begin position="1"/>
        <end position="30"/>
    </location>
</feature>
<name>A0A7E6CW84_9CHIR</name>
<accession>A0A7E6CW84</accession>
<dbReference type="CTD" id="646019"/>